<dbReference type="Pfam" id="PF18010">
    <property type="entry name" value="HTH_49"/>
    <property type="match status" value="1"/>
</dbReference>
<evidence type="ECO:0000256" key="5">
    <source>
        <dbReference type="PIRSR" id="PIRSR606118-50"/>
    </source>
</evidence>
<keyword evidence="3" id="KW-0238">DNA-binding</keyword>
<evidence type="ECO:0000256" key="4">
    <source>
        <dbReference type="ARBA" id="ARBA00023172"/>
    </source>
</evidence>
<evidence type="ECO:0000256" key="6">
    <source>
        <dbReference type="PROSITE-ProRule" id="PRU10137"/>
    </source>
</evidence>
<dbReference type="SUPFAM" id="SSF53041">
    <property type="entry name" value="Resolvase-like"/>
    <property type="match status" value="1"/>
</dbReference>
<comment type="caution">
    <text evidence="8">The sequence shown here is derived from an EMBL/GenBank/DDBJ whole genome shotgun (WGS) entry which is preliminary data.</text>
</comment>
<dbReference type="EMBL" id="VULP01000006">
    <property type="protein sequence ID" value="MSU81672.1"/>
    <property type="molecule type" value="Genomic_DNA"/>
</dbReference>
<dbReference type="InterPro" id="IPR009057">
    <property type="entry name" value="Homeodomain-like_sf"/>
</dbReference>
<dbReference type="GO" id="GO:0015074">
    <property type="term" value="P:DNA integration"/>
    <property type="evidence" value="ECO:0007669"/>
    <property type="project" value="UniProtKB-KW"/>
</dbReference>
<feature type="domain" description="Resolvase/invertase-type recombinase catalytic" evidence="7">
    <location>
        <begin position="1"/>
        <end position="139"/>
    </location>
</feature>
<dbReference type="AlphaFoldDB" id="A0A6N7Y1C4"/>
<protein>
    <submittedName>
        <fullName evidence="8">Recombinase family protein</fullName>
    </submittedName>
</protein>
<organism evidence="8 9">
    <name type="scientific">Anaerobutyricum soehngenii</name>
    <dbReference type="NCBI Taxonomy" id="105843"/>
    <lineage>
        <taxon>Bacteria</taxon>
        <taxon>Bacillati</taxon>
        <taxon>Bacillota</taxon>
        <taxon>Clostridia</taxon>
        <taxon>Lachnospirales</taxon>
        <taxon>Lachnospiraceae</taxon>
        <taxon>Anaerobutyricum</taxon>
    </lineage>
</organism>
<evidence type="ECO:0000256" key="1">
    <source>
        <dbReference type="ARBA" id="ARBA00009913"/>
    </source>
</evidence>
<dbReference type="PROSITE" id="PS00398">
    <property type="entry name" value="RECOMBINASES_2"/>
    <property type="match status" value="1"/>
</dbReference>
<dbReference type="GO" id="GO:0003677">
    <property type="term" value="F:DNA binding"/>
    <property type="evidence" value="ECO:0007669"/>
    <property type="project" value="UniProtKB-KW"/>
</dbReference>
<proteinExistence type="inferred from homology"/>
<dbReference type="InterPro" id="IPR006118">
    <property type="entry name" value="Recombinase_CS"/>
</dbReference>
<dbReference type="Gene3D" id="3.40.50.1390">
    <property type="entry name" value="Resolvase, N-terminal catalytic domain"/>
    <property type="match status" value="1"/>
</dbReference>
<dbReference type="InterPro" id="IPR050639">
    <property type="entry name" value="SSR_resolvase"/>
</dbReference>
<comment type="similarity">
    <text evidence="1">Belongs to the site-specific recombinase resolvase family.</text>
</comment>
<evidence type="ECO:0000313" key="8">
    <source>
        <dbReference type="EMBL" id="MSU81672.1"/>
    </source>
</evidence>
<evidence type="ECO:0000259" key="7">
    <source>
        <dbReference type="PROSITE" id="PS51736"/>
    </source>
</evidence>
<dbReference type="CDD" id="cd03768">
    <property type="entry name" value="SR_ResInv"/>
    <property type="match status" value="1"/>
</dbReference>
<dbReference type="Pfam" id="PF00239">
    <property type="entry name" value="Resolvase"/>
    <property type="match status" value="1"/>
</dbReference>
<dbReference type="SMART" id="SM00857">
    <property type="entry name" value="Resolvase"/>
    <property type="match status" value="1"/>
</dbReference>
<keyword evidence="4" id="KW-0233">DNA recombination</keyword>
<dbReference type="PROSITE" id="PS00397">
    <property type="entry name" value="RECOMBINASES_1"/>
    <property type="match status" value="1"/>
</dbReference>
<gene>
    <name evidence="8" type="ORF">FYJ25_04675</name>
</gene>
<dbReference type="PANTHER" id="PTHR30461">
    <property type="entry name" value="DNA-INVERTASE FROM LAMBDOID PROPHAGE"/>
    <property type="match status" value="1"/>
</dbReference>
<dbReference type="PANTHER" id="PTHR30461:SF2">
    <property type="entry name" value="SERINE RECOMBINASE PINE-RELATED"/>
    <property type="match status" value="1"/>
</dbReference>
<dbReference type="Proteomes" id="UP000433359">
    <property type="component" value="Unassembled WGS sequence"/>
</dbReference>
<dbReference type="SUPFAM" id="SSF46689">
    <property type="entry name" value="Homeodomain-like"/>
    <property type="match status" value="1"/>
</dbReference>
<dbReference type="RefSeq" id="WP_154580649.1">
    <property type="nucleotide sequence ID" value="NZ_VULP01000006.1"/>
</dbReference>
<accession>A0A6N7Y1C4</accession>
<feature type="active site" description="O-(5'-phospho-DNA)-serine intermediate" evidence="5 6">
    <location>
        <position position="9"/>
    </location>
</feature>
<keyword evidence="2" id="KW-0229">DNA integration</keyword>
<name>A0A6N7Y1C4_9FIRM</name>
<evidence type="ECO:0000256" key="2">
    <source>
        <dbReference type="ARBA" id="ARBA00022908"/>
    </source>
</evidence>
<dbReference type="PROSITE" id="PS51736">
    <property type="entry name" value="RECOMBINASES_3"/>
    <property type="match status" value="1"/>
</dbReference>
<dbReference type="GO" id="GO:0000150">
    <property type="term" value="F:DNA strand exchange activity"/>
    <property type="evidence" value="ECO:0007669"/>
    <property type="project" value="InterPro"/>
</dbReference>
<reference evidence="8 9" key="1">
    <citation type="submission" date="2019-08" db="EMBL/GenBank/DDBJ databases">
        <title>In-depth cultivation of the pig gut microbiome towards novel bacterial diversity and tailored functional studies.</title>
        <authorList>
            <person name="Wylensek D."/>
            <person name="Hitch T.C.A."/>
            <person name="Clavel T."/>
        </authorList>
    </citation>
    <scope>NUCLEOTIDE SEQUENCE [LARGE SCALE GENOMIC DNA]</scope>
    <source>
        <strain evidence="8 9">BSM-383-APC-4H</strain>
    </source>
</reference>
<evidence type="ECO:0000313" key="9">
    <source>
        <dbReference type="Proteomes" id="UP000433359"/>
    </source>
</evidence>
<sequence>MLYGYIRVSTKTQEHGTSLEDQKRILTQHGCQKLFQDIQSGSTMERTEFEHLLSEITEGDTLIVCKLDRLARNAHDGYTVVKELTDRGITVYPLDMGMVDAKSPIGKAMLQVMLAFAELERNTIVQRMQNGREYKRKHDPTYREGRPVKFSKAQREHAMLLLNDHSYKEVAEMTGISARTLVRYRKKNEASVRPAYDTMTVC</sequence>
<evidence type="ECO:0000256" key="3">
    <source>
        <dbReference type="ARBA" id="ARBA00023125"/>
    </source>
</evidence>
<dbReference type="Gene3D" id="1.10.10.60">
    <property type="entry name" value="Homeodomain-like"/>
    <property type="match status" value="1"/>
</dbReference>
<dbReference type="InterPro" id="IPR036162">
    <property type="entry name" value="Resolvase-like_N_sf"/>
</dbReference>
<dbReference type="InterPro" id="IPR006119">
    <property type="entry name" value="Resolv_N"/>
</dbReference>
<dbReference type="InterPro" id="IPR040652">
    <property type="entry name" value="Cry35Ab1_HTH"/>
</dbReference>